<sequence>MAEEEHYTDIDISDVIEDTEQCLDSENPLSEAIESETLNTIEDSEVLGSENQLLVERTQQSNKTESIKTTRLPLSRIKQIMKMDPDVHLVQADAVFLVAKATEMFLETIAKETYTFTATKKRKTIAKKDLDTTINVVDCLCFLEGAVDF</sequence>
<keyword evidence="5" id="KW-1185">Reference proteome</keyword>
<proteinExistence type="predicted"/>
<protein>
    <submittedName>
        <fullName evidence="4">(diamondback moth) hypothetical protein</fullName>
    </submittedName>
</protein>
<accession>A0A8S4FWY5</accession>
<dbReference type="SUPFAM" id="SSF47113">
    <property type="entry name" value="Histone-fold"/>
    <property type="match status" value="1"/>
</dbReference>
<reference evidence="4" key="1">
    <citation type="submission" date="2020-11" db="EMBL/GenBank/DDBJ databases">
        <authorList>
            <person name="Whiteford S."/>
        </authorList>
    </citation>
    <scope>NUCLEOTIDE SEQUENCE</scope>
</reference>
<dbReference type="CDD" id="cd22929">
    <property type="entry name" value="HFD_POLE4-like"/>
    <property type="match status" value="1"/>
</dbReference>
<gene>
    <name evidence="4" type="ORF">PLXY2_LOCUS11055</name>
</gene>
<evidence type="ECO:0000259" key="3">
    <source>
        <dbReference type="Pfam" id="PF00808"/>
    </source>
</evidence>
<name>A0A8S4FWY5_PLUXY</name>
<dbReference type="GO" id="GO:0006261">
    <property type="term" value="P:DNA-templated DNA replication"/>
    <property type="evidence" value="ECO:0007669"/>
    <property type="project" value="TreeGrafter"/>
</dbReference>
<dbReference type="PANTHER" id="PTHR10252">
    <property type="entry name" value="HISTONE-LIKE TRANSCRIPTION FACTOR CCAAT-RELATED"/>
    <property type="match status" value="1"/>
</dbReference>
<comment type="caution">
    <text evidence="4">The sequence shown here is derived from an EMBL/GenBank/DDBJ whole genome shotgun (WGS) entry which is preliminary data.</text>
</comment>
<evidence type="ECO:0000313" key="4">
    <source>
        <dbReference type="EMBL" id="CAG9132816.1"/>
    </source>
</evidence>
<dbReference type="Pfam" id="PF00808">
    <property type="entry name" value="CBFD_NFYB_HMF"/>
    <property type="match status" value="1"/>
</dbReference>
<keyword evidence="2" id="KW-0539">Nucleus</keyword>
<dbReference type="GO" id="GO:0008622">
    <property type="term" value="C:epsilon DNA polymerase complex"/>
    <property type="evidence" value="ECO:0007669"/>
    <property type="project" value="TreeGrafter"/>
</dbReference>
<evidence type="ECO:0000256" key="1">
    <source>
        <dbReference type="ARBA" id="ARBA00004123"/>
    </source>
</evidence>
<dbReference type="EMBL" id="CAJHNJ030000053">
    <property type="protein sequence ID" value="CAG9132816.1"/>
    <property type="molecule type" value="Genomic_DNA"/>
</dbReference>
<dbReference type="Proteomes" id="UP000653454">
    <property type="component" value="Unassembled WGS sequence"/>
</dbReference>
<dbReference type="GO" id="GO:0046982">
    <property type="term" value="F:protein heterodimerization activity"/>
    <property type="evidence" value="ECO:0007669"/>
    <property type="project" value="InterPro"/>
</dbReference>
<dbReference type="InterPro" id="IPR003958">
    <property type="entry name" value="CBFA_NFYB_domain"/>
</dbReference>
<comment type="subcellular location">
    <subcellularLocation>
        <location evidence="1">Nucleus</location>
    </subcellularLocation>
</comment>
<dbReference type="PANTHER" id="PTHR10252:SF79">
    <property type="entry name" value="DNA POLYMERASE EPSILON SUBUNIT 4"/>
    <property type="match status" value="1"/>
</dbReference>
<dbReference type="Gene3D" id="1.10.20.10">
    <property type="entry name" value="Histone, subunit A"/>
    <property type="match status" value="1"/>
</dbReference>
<evidence type="ECO:0000256" key="2">
    <source>
        <dbReference type="ARBA" id="ARBA00023242"/>
    </source>
</evidence>
<dbReference type="InterPro" id="IPR009072">
    <property type="entry name" value="Histone-fold"/>
</dbReference>
<dbReference type="InterPro" id="IPR050568">
    <property type="entry name" value="Transcr_DNA_Rep_Reg"/>
</dbReference>
<feature type="domain" description="Transcription factor CBF/NF-Y/archaeal histone" evidence="3">
    <location>
        <begin position="71"/>
        <end position="131"/>
    </location>
</feature>
<evidence type="ECO:0000313" key="5">
    <source>
        <dbReference type="Proteomes" id="UP000653454"/>
    </source>
</evidence>
<dbReference type="AlphaFoldDB" id="A0A8S4FWY5"/>
<organism evidence="4 5">
    <name type="scientific">Plutella xylostella</name>
    <name type="common">Diamondback moth</name>
    <name type="synonym">Plutella maculipennis</name>
    <dbReference type="NCBI Taxonomy" id="51655"/>
    <lineage>
        <taxon>Eukaryota</taxon>
        <taxon>Metazoa</taxon>
        <taxon>Ecdysozoa</taxon>
        <taxon>Arthropoda</taxon>
        <taxon>Hexapoda</taxon>
        <taxon>Insecta</taxon>
        <taxon>Pterygota</taxon>
        <taxon>Neoptera</taxon>
        <taxon>Endopterygota</taxon>
        <taxon>Lepidoptera</taxon>
        <taxon>Glossata</taxon>
        <taxon>Ditrysia</taxon>
        <taxon>Yponomeutoidea</taxon>
        <taxon>Plutellidae</taxon>
        <taxon>Plutella</taxon>
    </lineage>
</organism>